<dbReference type="RefSeq" id="XP_018141346.1">
    <property type="nucleotide sequence ID" value="XM_018284585.1"/>
</dbReference>
<accession>A0A179FEU2</accession>
<dbReference type="AlphaFoldDB" id="A0A179FEU2"/>
<proteinExistence type="predicted"/>
<dbReference type="Proteomes" id="UP000078397">
    <property type="component" value="Unassembled WGS sequence"/>
</dbReference>
<protein>
    <submittedName>
        <fullName evidence="1">Uncharacterized protein</fullName>
    </submittedName>
</protein>
<evidence type="ECO:0000313" key="1">
    <source>
        <dbReference type="EMBL" id="OAQ64032.1"/>
    </source>
</evidence>
<gene>
    <name evidence="1" type="ORF">VFPPC_05379</name>
</gene>
<keyword evidence="2" id="KW-1185">Reference proteome</keyword>
<comment type="caution">
    <text evidence="1">The sequence shown here is derived from an EMBL/GenBank/DDBJ whole genome shotgun (WGS) entry which is preliminary data.</text>
</comment>
<dbReference type="EMBL" id="LSBJ02000005">
    <property type="protein sequence ID" value="OAQ64032.1"/>
    <property type="molecule type" value="Genomic_DNA"/>
</dbReference>
<organism evidence="1 2">
    <name type="scientific">Pochonia chlamydosporia 170</name>
    <dbReference type="NCBI Taxonomy" id="1380566"/>
    <lineage>
        <taxon>Eukaryota</taxon>
        <taxon>Fungi</taxon>
        <taxon>Dikarya</taxon>
        <taxon>Ascomycota</taxon>
        <taxon>Pezizomycotina</taxon>
        <taxon>Sordariomycetes</taxon>
        <taxon>Hypocreomycetidae</taxon>
        <taxon>Hypocreales</taxon>
        <taxon>Clavicipitaceae</taxon>
        <taxon>Pochonia</taxon>
    </lineage>
</organism>
<evidence type="ECO:0000313" key="2">
    <source>
        <dbReference type="Proteomes" id="UP000078397"/>
    </source>
</evidence>
<dbReference type="GeneID" id="28848579"/>
<reference evidence="1 2" key="1">
    <citation type="journal article" date="2016" name="PLoS Pathog.">
        <title>Biosynthesis of antibiotic leucinostatins in bio-control fungus Purpureocillium lilacinum and their inhibition on phytophthora revealed by genome mining.</title>
        <authorList>
            <person name="Wang G."/>
            <person name="Liu Z."/>
            <person name="Lin R."/>
            <person name="Li E."/>
            <person name="Mao Z."/>
            <person name="Ling J."/>
            <person name="Yang Y."/>
            <person name="Yin W.B."/>
            <person name="Xie B."/>
        </authorList>
    </citation>
    <scope>NUCLEOTIDE SEQUENCE [LARGE SCALE GENOMIC DNA]</scope>
    <source>
        <strain evidence="1">170</strain>
    </source>
</reference>
<name>A0A179FEU2_METCM</name>
<sequence length="105" mass="12100">MDRIVGSDGRRRCQFASASNLRASPPNMAKNTCKLSLVMVVSRLIYIQRIFHFRFIPRRQRLPQLLPTFVLTCHVSMPLLKHSSQVLLIIHHGLACCLVHCRSKY</sequence>
<dbReference type="KEGG" id="pchm:VFPPC_05379"/>